<proteinExistence type="predicted"/>
<keyword evidence="1" id="KW-0472">Membrane</keyword>
<name>A0A2H0UD07_9BACT</name>
<dbReference type="EMBL" id="PFBI01000006">
    <property type="protein sequence ID" value="PIR84308.1"/>
    <property type="molecule type" value="Genomic_DNA"/>
</dbReference>
<feature type="transmembrane region" description="Helical" evidence="1">
    <location>
        <begin position="6"/>
        <end position="31"/>
    </location>
</feature>
<keyword evidence="1" id="KW-0812">Transmembrane</keyword>
<sequence length="76" mass="8387">MEFLQSQVPLIACVVIIILGAAFFLGCLAFLSDNIFVFTLRFTFFVVLAAVAVLIVYHSDESVSTSIRAELKRLTS</sequence>
<protein>
    <submittedName>
        <fullName evidence="2">Uncharacterized protein</fullName>
    </submittedName>
</protein>
<evidence type="ECO:0000256" key="1">
    <source>
        <dbReference type="SAM" id="Phobius"/>
    </source>
</evidence>
<evidence type="ECO:0000313" key="3">
    <source>
        <dbReference type="Proteomes" id="UP000229344"/>
    </source>
</evidence>
<feature type="transmembrane region" description="Helical" evidence="1">
    <location>
        <begin position="38"/>
        <end position="57"/>
    </location>
</feature>
<dbReference type="AlphaFoldDB" id="A0A2H0UD07"/>
<dbReference type="Proteomes" id="UP000229344">
    <property type="component" value="Unassembled WGS sequence"/>
</dbReference>
<gene>
    <name evidence="2" type="ORF">COU16_01795</name>
</gene>
<keyword evidence="1" id="KW-1133">Transmembrane helix</keyword>
<organism evidence="2 3">
    <name type="scientific">Candidatus Kaiserbacteria bacterium CG10_big_fil_rev_8_21_14_0_10_47_16</name>
    <dbReference type="NCBI Taxonomy" id="1974608"/>
    <lineage>
        <taxon>Bacteria</taxon>
        <taxon>Candidatus Kaiseribacteriota</taxon>
    </lineage>
</organism>
<comment type="caution">
    <text evidence="2">The sequence shown here is derived from an EMBL/GenBank/DDBJ whole genome shotgun (WGS) entry which is preliminary data.</text>
</comment>
<reference evidence="3" key="1">
    <citation type="submission" date="2017-09" db="EMBL/GenBank/DDBJ databases">
        <title>Depth-based differentiation of microbial function through sediment-hosted aquifers and enrichment of novel symbionts in the deep terrestrial subsurface.</title>
        <authorList>
            <person name="Probst A.J."/>
            <person name="Ladd B."/>
            <person name="Jarett J.K."/>
            <person name="Geller-Mcgrath D.E."/>
            <person name="Sieber C.M.K."/>
            <person name="Emerson J.B."/>
            <person name="Anantharaman K."/>
            <person name="Thomas B.C."/>
            <person name="Malmstrom R."/>
            <person name="Stieglmeier M."/>
            <person name="Klingl A."/>
            <person name="Woyke T."/>
            <person name="Ryan C.M."/>
            <person name="Banfield J.F."/>
        </authorList>
    </citation>
    <scope>NUCLEOTIDE SEQUENCE [LARGE SCALE GENOMIC DNA]</scope>
</reference>
<accession>A0A2H0UD07</accession>
<evidence type="ECO:0000313" key="2">
    <source>
        <dbReference type="EMBL" id="PIR84308.1"/>
    </source>
</evidence>